<dbReference type="Gene3D" id="3.50.50.60">
    <property type="entry name" value="FAD/NAD(P)-binding domain"/>
    <property type="match status" value="1"/>
</dbReference>
<evidence type="ECO:0000259" key="1">
    <source>
        <dbReference type="Pfam" id="PF01266"/>
    </source>
</evidence>
<dbReference type="Pfam" id="PF01266">
    <property type="entry name" value="DAO"/>
    <property type="match status" value="1"/>
</dbReference>
<proteinExistence type="predicted"/>
<dbReference type="RefSeq" id="XP_019042245.1">
    <property type="nucleotide sequence ID" value="XM_019181321.1"/>
</dbReference>
<dbReference type="InterPro" id="IPR006076">
    <property type="entry name" value="FAD-dep_OxRdtase"/>
</dbReference>
<dbReference type="GeneID" id="30198567"/>
<accession>A0A1E3PCD4</accession>
<dbReference type="STRING" id="683960.A0A1E3PCD4"/>
<evidence type="ECO:0000313" key="2">
    <source>
        <dbReference type="EMBL" id="ODQ63038.1"/>
    </source>
</evidence>
<dbReference type="InterPro" id="IPR036188">
    <property type="entry name" value="FAD/NAD-bd_sf"/>
</dbReference>
<dbReference type="Gene3D" id="3.30.9.10">
    <property type="entry name" value="D-Amino Acid Oxidase, subunit A, domain 2"/>
    <property type="match status" value="1"/>
</dbReference>
<dbReference type="EMBL" id="KV454208">
    <property type="protein sequence ID" value="ODQ63038.1"/>
    <property type="molecule type" value="Genomic_DNA"/>
</dbReference>
<feature type="domain" description="FAD dependent oxidoreductase" evidence="1">
    <location>
        <begin position="40"/>
        <end position="422"/>
    </location>
</feature>
<gene>
    <name evidence="2" type="ORF">WICANDRAFT_26962</name>
</gene>
<protein>
    <recommendedName>
        <fullName evidence="1">FAD dependent oxidoreductase domain-containing protein</fullName>
    </recommendedName>
</protein>
<dbReference type="Proteomes" id="UP000094112">
    <property type="component" value="Unassembled WGS sequence"/>
</dbReference>
<dbReference type="SUPFAM" id="SSF51905">
    <property type="entry name" value="FAD/NAD(P)-binding domain"/>
    <property type="match status" value="1"/>
</dbReference>
<evidence type="ECO:0000313" key="3">
    <source>
        <dbReference type="Proteomes" id="UP000094112"/>
    </source>
</evidence>
<dbReference type="PANTHER" id="PTHR13847:SF279">
    <property type="entry name" value="FAD DEPENDENT OXIDOREDUCTASE DOMAIN-CONTAINING PROTEIN-RELATED"/>
    <property type="match status" value="1"/>
</dbReference>
<reference evidence="2 3" key="1">
    <citation type="journal article" date="2016" name="Proc. Natl. Acad. Sci. U.S.A.">
        <title>Comparative genomics of biotechnologically important yeasts.</title>
        <authorList>
            <person name="Riley R."/>
            <person name="Haridas S."/>
            <person name="Wolfe K.H."/>
            <person name="Lopes M.R."/>
            <person name="Hittinger C.T."/>
            <person name="Goeker M."/>
            <person name="Salamov A.A."/>
            <person name="Wisecaver J.H."/>
            <person name="Long T.M."/>
            <person name="Calvey C.H."/>
            <person name="Aerts A.L."/>
            <person name="Barry K.W."/>
            <person name="Choi C."/>
            <person name="Clum A."/>
            <person name="Coughlan A.Y."/>
            <person name="Deshpande S."/>
            <person name="Douglass A.P."/>
            <person name="Hanson S.J."/>
            <person name="Klenk H.-P."/>
            <person name="LaButti K.M."/>
            <person name="Lapidus A."/>
            <person name="Lindquist E.A."/>
            <person name="Lipzen A.M."/>
            <person name="Meier-Kolthoff J.P."/>
            <person name="Ohm R.A."/>
            <person name="Otillar R.P."/>
            <person name="Pangilinan J.L."/>
            <person name="Peng Y."/>
            <person name="Rokas A."/>
            <person name="Rosa C.A."/>
            <person name="Scheuner C."/>
            <person name="Sibirny A.A."/>
            <person name="Slot J.C."/>
            <person name="Stielow J.B."/>
            <person name="Sun H."/>
            <person name="Kurtzman C.P."/>
            <person name="Blackwell M."/>
            <person name="Grigoriev I.V."/>
            <person name="Jeffries T.W."/>
        </authorList>
    </citation>
    <scope>NUCLEOTIDE SEQUENCE [LARGE SCALE GENOMIC DNA]</scope>
    <source>
        <strain evidence="3">ATCC 58044 / CBS 1984 / NCYC 433 / NRRL Y-366-8</strain>
    </source>
</reference>
<name>A0A1E3PCD4_WICAA</name>
<dbReference type="AlphaFoldDB" id="A0A1E3PCD4"/>
<dbReference type="GO" id="GO:0005737">
    <property type="term" value="C:cytoplasm"/>
    <property type="evidence" value="ECO:0007669"/>
    <property type="project" value="TreeGrafter"/>
</dbReference>
<keyword evidence="3" id="KW-1185">Reference proteome</keyword>
<organism evidence="2 3">
    <name type="scientific">Wickerhamomyces anomalus (strain ATCC 58044 / CBS 1984 / NCYC 433 / NRRL Y-366-8)</name>
    <name type="common">Yeast</name>
    <name type="synonym">Hansenula anomala</name>
    <dbReference type="NCBI Taxonomy" id="683960"/>
    <lineage>
        <taxon>Eukaryota</taxon>
        <taxon>Fungi</taxon>
        <taxon>Dikarya</taxon>
        <taxon>Ascomycota</taxon>
        <taxon>Saccharomycotina</taxon>
        <taxon>Saccharomycetes</taxon>
        <taxon>Phaffomycetales</taxon>
        <taxon>Wickerhamomycetaceae</taxon>
        <taxon>Wickerhamomyces</taxon>
    </lineage>
</organism>
<dbReference type="OrthoDB" id="429143at2759"/>
<sequence>MTSNTYLPVPNPTKSFWLSLQESDSFSTYKSSESVPKKTDILIIGSGYSGASTAYNLLKEDPTLDITIFEARTVCSGATGRNGGHLKPYHHRMYYEYEKKHGIKVAAQVVNSEVEHLYTIKDLIEKEKIDCDFVLTRACDVYTDDQRLQNDYLSYRKLLENPFVNDEVKKTIQYLEGAECEVLSKVPNVKACFTAPAAHLWPWKFVTGLLKSCVTKGLKLYTNTTVTKVRKDELSGDFIVEAATGTTISKKVVFCTNAYTKAILKEFKDTIVPSRGVVTHIKPISTPIPQFPNTYLLFEKFDMNSDYLINRADGSVVVGGTDSLFIGLDGNYTDLYDTVDDSQIPYGAVEYFSGYMEQKFSTWNLVETVNDYTWCGILGFTKDSFPFVGELDFLNMKNAYISAGFSGHGMPRVFLSGKALARCILTGKSIQEVGGIPECYYASALRLQERGHSYKEEIEEYIESIKK</sequence>
<dbReference type="PANTHER" id="PTHR13847">
    <property type="entry name" value="SARCOSINE DEHYDROGENASE-RELATED"/>
    <property type="match status" value="1"/>
</dbReference>